<dbReference type="InterPro" id="IPR002182">
    <property type="entry name" value="NB-ARC"/>
</dbReference>
<dbReference type="PANTHER" id="PTHR45641">
    <property type="entry name" value="TETRATRICOPEPTIDE REPEAT PROTEIN (AFU_ORTHOLOGUE AFUA_6G03870)"/>
    <property type="match status" value="1"/>
</dbReference>
<proteinExistence type="predicted"/>
<dbReference type="SMART" id="SM00028">
    <property type="entry name" value="TPR"/>
    <property type="match status" value="5"/>
</dbReference>
<dbReference type="InterPro" id="IPR019734">
    <property type="entry name" value="TPR_rpt"/>
</dbReference>
<dbReference type="SUPFAM" id="SSF52540">
    <property type="entry name" value="P-loop containing nucleoside triphosphate hydrolases"/>
    <property type="match status" value="1"/>
</dbReference>
<dbReference type="Gene3D" id="3.40.50.300">
    <property type="entry name" value="P-loop containing nucleotide triphosphate hydrolases"/>
    <property type="match status" value="1"/>
</dbReference>
<organism evidence="4 5">
    <name type="scientific">Hydra vulgaris</name>
    <name type="common">Hydra</name>
    <name type="synonym">Hydra attenuata</name>
    <dbReference type="NCBI Taxonomy" id="6087"/>
    <lineage>
        <taxon>Eukaryota</taxon>
        <taxon>Metazoa</taxon>
        <taxon>Cnidaria</taxon>
        <taxon>Hydrozoa</taxon>
        <taxon>Hydroidolina</taxon>
        <taxon>Anthoathecata</taxon>
        <taxon>Aplanulata</taxon>
        <taxon>Hydridae</taxon>
        <taxon>Hydra</taxon>
    </lineage>
</organism>
<evidence type="ECO:0000259" key="3">
    <source>
        <dbReference type="Pfam" id="PF00931"/>
    </source>
</evidence>
<dbReference type="RefSeq" id="XP_065660377.1">
    <property type="nucleotide sequence ID" value="XM_065804305.1"/>
</dbReference>
<keyword evidence="2" id="KW-0802">TPR repeat</keyword>
<dbReference type="GeneID" id="136084179"/>
<sequence>MRSFLEVQPFSENLFSREKLPREIRRFLHVNKSTLQKANKSTLILYGMSGVGKTQIARKYCEIYCNFYKNFVWIDAAIGKLRTSMRNQCQILGFDVYDSKGDYLNIEVIVEKIHDHYKNEKTLYIFDNVDDESVKNLTMYISRKPNSFTLVTSQWRAWSNNVNKILVDVFTSEEAFAYVKNNIKENADENIRNLIKELGYHPFAITQAIKYINIHRISIEKYVDRYRSKPEILDNNFPTEEEPKSAIKAINLVLIKLEKSKSFPFKILNCLSHCDYQNISKQFIIQISKQMEINEEYVIDEAVGLLMSYSLLNFDDKKYSMHELTQLTCRCFQNRNSTTNTYLSLIENLFIFELIEVKDHMDYGNYLVFHFICMFRTNGIKISKTFHNMTTSIKKLLLCKGLFEEAIEILISIQSFNTETYGENNKFTLDTKDNIATCLKAMGKYNEALEIHYSVDKIQTKILGINHPDTMRTKHNIAICFYYMGKYNVALEIHYSVDKIRTEILGINHPDTMGTKHNIAICFYYMGKYNEALEIHYSVDKIRTEILGINHPDTMGTKNNIANCLDAMGKYNEALEIHYSVDKIKTEILGINHPDTMSTKNNIANCLYYMGKYNEALEIYYSVDKIQTEILGINHPYTMRTKNNIALCLKEMGKYNEALEIYYSVDKIQTEILGSNSDTGDDQIIKPVCKMKAFPIKSLFSFVSDANKYFCMMCPENEINKLEIESKIISITTDNAEDIKKAMGSIALRLSCICHNLNHFLNHGTKLWTKLSHKLLDSTADVDEDLIYYNNYNESDIESNGNISSDDQEKIPCTYGKVDVSSDDEECSEEEEEATDETVDQLFIFSSSILFKLRKAIALVKRTSVLQSFVFSEIKKQGLELKNLSSDFMYVGTQHVIDSSIDLQFHVSPEVLVKRKNGFAKLATLCGFNLCEKKHLKQNIKEELSFFNYTIKAKAWKFDEFWYENDIQC</sequence>
<dbReference type="Pfam" id="PF00931">
    <property type="entry name" value="NB-ARC"/>
    <property type="match status" value="1"/>
</dbReference>
<accession>A0ABM4CF94</accession>
<dbReference type="InterPro" id="IPR011990">
    <property type="entry name" value="TPR-like_helical_dom_sf"/>
</dbReference>
<protein>
    <submittedName>
        <fullName evidence="5">Uncharacterized protein LOC136084179</fullName>
    </submittedName>
</protein>
<dbReference type="Proteomes" id="UP001652625">
    <property type="component" value="Chromosome 08"/>
</dbReference>
<dbReference type="SUPFAM" id="SSF48452">
    <property type="entry name" value="TPR-like"/>
    <property type="match status" value="2"/>
</dbReference>
<dbReference type="Gene3D" id="1.25.40.10">
    <property type="entry name" value="Tetratricopeptide repeat domain"/>
    <property type="match status" value="2"/>
</dbReference>
<dbReference type="Pfam" id="PF13424">
    <property type="entry name" value="TPR_12"/>
    <property type="match status" value="3"/>
</dbReference>
<dbReference type="InterPro" id="IPR027417">
    <property type="entry name" value="P-loop_NTPase"/>
</dbReference>
<evidence type="ECO:0000313" key="4">
    <source>
        <dbReference type="Proteomes" id="UP001652625"/>
    </source>
</evidence>
<evidence type="ECO:0000256" key="1">
    <source>
        <dbReference type="ARBA" id="ARBA00022737"/>
    </source>
</evidence>
<name>A0ABM4CF94_HYDVU</name>
<keyword evidence="4" id="KW-1185">Reference proteome</keyword>
<keyword evidence="1" id="KW-0677">Repeat</keyword>
<dbReference type="PRINTS" id="PR00381">
    <property type="entry name" value="KINESINLIGHT"/>
</dbReference>
<evidence type="ECO:0000313" key="5">
    <source>
        <dbReference type="RefSeq" id="XP_065660377.1"/>
    </source>
</evidence>
<dbReference type="PANTHER" id="PTHR45641:SF19">
    <property type="entry name" value="NEPHROCYSTIN-3"/>
    <property type="match status" value="1"/>
</dbReference>
<reference evidence="5" key="1">
    <citation type="submission" date="2025-08" db="UniProtKB">
        <authorList>
            <consortium name="RefSeq"/>
        </authorList>
    </citation>
    <scope>IDENTIFICATION</scope>
</reference>
<feature type="domain" description="NB-ARC" evidence="3">
    <location>
        <begin position="35"/>
        <end position="186"/>
    </location>
</feature>
<evidence type="ECO:0000256" key="2">
    <source>
        <dbReference type="ARBA" id="ARBA00022803"/>
    </source>
</evidence>
<gene>
    <name evidence="5" type="primary">LOC136084179</name>
</gene>